<dbReference type="GO" id="GO:0005840">
    <property type="term" value="C:ribosome"/>
    <property type="evidence" value="ECO:0007669"/>
    <property type="project" value="UniProtKB-KW"/>
</dbReference>
<evidence type="ECO:0000256" key="4">
    <source>
        <dbReference type="ARBA" id="ARBA00040613"/>
    </source>
</evidence>
<dbReference type="Proteomes" id="UP000324800">
    <property type="component" value="Unassembled WGS sequence"/>
</dbReference>
<accession>A0A5J4X933</accession>
<sequence>MRLNRGEIEDIQSSDEFIEEWILETESGIHKSKFEQEISLIEGNDEESHLFDEYSEDVTFDVMNMGEWTLRNAACEILRDGILYCRKTWADSLITTLGQIMRQSCYSLQKIVHNYRKGIQPITQPLIAQIVSLIPHYGTRSLESLFELLDEIIIQSPDTFAEDQSAFGRMLQLALETMIFSTQKKNEMHFGRLNDDLDDLNTFEMSDTIAAPIITLDHIVVKFLVPCLQHNNNHVLCELFILIGDIAKIIPQLFFAVNDSQTQAISLNNDKGIQICMELIQEMIKHISPQNERKKSESAIWAIGRLILIGKDRAIPNPEDRQSLLELLLPLYNLDIHTPPNYIQNQQSISNTQDHLLRFGGHAEKDPNIISFLVNVSEILCILTIFFTVETVQFVSNYQLELDNQDINTFNSSQTMIKDSQGSDQKISKRIKRVNQTRPSCIKLWLDYLSALEDNESDNNEKNIAFRGLYIMPAKKAEKVDPKKTETKDTKKEEKKVETKKVKAEDKKVETKDEKKQEPKKQEPKKQEPKKQEPKKEAKKAEKPKKPEQADTKKTETKKTETKKEKVDAKKPEVKKEKVDTKATDKKATDKKPADKKTVDKKTTDKKETDKKATDKKATDKKPADKKETDKKATDKKVVDKQDTKKGTKTDEKKDNKANVTKGGKQDDKKIEKDDQKKQDAKKVDKLETKKVVKEANKVVVKPGQKKVKKLNKYETNRKRLHELKKIRYNKYAIACHAQAKDNIMQPQKLEQYLRQKIKIAGKTHSLAKHVKTKVKKDKVIVLARDPFQKRYLKYLTKRFLKKNALRDWIRVISNGKHGYRLVYYKIEQEDENAEAES</sequence>
<dbReference type="EMBL" id="SNRW01000072">
    <property type="protein sequence ID" value="KAA6403697.1"/>
    <property type="molecule type" value="Genomic_DNA"/>
</dbReference>
<evidence type="ECO:0000256" key="5">
    <source>
        <dbReference type="ARBA" id="ARBA00041214"/>
    </source>
</evidence>
<feature type="compositionally biased region" description="Basic and acidic residues" evidence="6">
    <location>
        <begin position="477"/>
        <end position="657"/>
    </location>
</feature>
<dbReference type="InterPro" id="IPR016024">
    <property type="entry name" value="ARM-type_fold"/>
</dbReference>
<evidence type="ECO:0000313" key="8">
    <source>
        <dbReference type="Proteomes" id="UP000324800"/>
    </source>
</evidence>
<dbReference type="InterPro" id="IPR038526">
    <property type="entry name" value="Ribosomal_eL22_sf"/>
</dbReference>
<keyword evidence="2 7" id="KW-0689">Ribosomal protein</keyword>
<evidence type="ECO:0000256" key="1">
    <source>
        <dbReference type="ARBA" id="ARBA00007817"/>
    </source>
</evidence>
<dbReference type="GO" id="GO:0003735">
    <property type="term" value="F:structural constituent of ribosome"/>
    <property type="evidence" value="ECO:0007669"/>
    <property type="project" value="InterPro"/>
</dbReference>
<reference evidence="7 8" key="1">
    <citation type="submission" date="2019-03" db="EMBL/GenBank/DDBJ databases">
        <title>Single cell metagenomics reveals metabolic interactions within the superorganism composed of flagellate Streblomastix strix and complex community of Bacteroidetes bacteria on its surface.</title>
        <authorList>
            <person name="Treitli S.C."/>
            <person name="Kolisko M."/>
            <person name="Husnik F."/>
            <person name="Keeling P."/>
            <person name="Hampl V."/>
        </authorList>
    </citation>
    <scope>NUCLEOTIDE SEQUENCE [LARGE SCALE GENOMIC DNA]</scope>
    <source>
        <strain evidence="7">ST1C</strain>
    </source>
</reference>
<dbReference type="GO" id="GO:0003723">
    <property type="term" value="F:RNA binding"/>
    <property type="evidence" value="ECO:0007669"/>
    <property type="project" value="TreeGrafter"/>
</dbReference>
<organism evidence="7 8">
    <name type="scientific">Streblomastix strix</name>
    <dbReference type="NCBI Taxonomy" id="222440"/>
    <lineage>
        <taxon>Eukaryota</taxon>
        <taxon>Metamonada</taxon>
        <taxon>Preaxostyla</taxon>
        <taxon>Oxymonadida</taxon>
        <taxon>Streblomastigidae</taxon>
        <taxon>Streblomastix</taxon>
    </lineage>
</organism>
<dbReference type="Pfam" id="PF01776">
    <property type="entry name" value="Ribosomal_L22e"/>
    <property type="match status" value="1"/>
</dbReference>
<proteinExistence type="inferred from homology"/>
<evidence type="ECO:0000313" key="7">
    <source>
        <dbReference type="EMBL" id="KAA6403697.1"/>
    </source>
</evidence>
<dbReference type="AlphaFoldDB" id="A0A5J4X933"/>
<keyword evidence="3" id="KW-0687">Ribonucleoprotein</keyword>
<comment type="caution">
    <text evidence="7">The sequence shown here is derived from an EMBL/GenBank/DDBJ whole genome shotgun (WGS) entry which is preliminary data.</text>
</comment>
<evidence type="ECO:0000256" key="6">
    <source>
        <dbReference type="SAM" id="MobiDB-lite"/>
    </source>
</evidence>
<dbReference type="GO" id="GO:1990904">
    <property type="term" value="C:ribonucleoprotein complex"/>
    <property type="evidence" value="ECO:0007669"/>
    <property type="project" value="UniProtKB-KW"/>
</dbReference>
<feature type="region of interest" description="Disordered" evidence="6">
    <location>
        <begin position="477"/>
        <end position="684"/>
    </location>
</feature>
<dbReference type="SUPFAM" id="SSF48371">
    <property type="entry name" value="ARM repeat"/>
    <property type="match status" value="1"/>
</dbReference>
<name>A0A5J4X933_9EUKA</name>
<dbReference type="InterPro" id="IPR002671">
    <property type="entry name" value="Ribosomal_eL22"/>
</dbReference>
<gene>
    <name evidence="7" type="ORF">EZS28_000783</name>
</gene>
<evidence type="ECO:0000256" key="2">
    <source>
        <dbReference type="ARBA" id="ARBA00022980"/>
    </source>
</evidence>
<dbReference type="Gene3D" id="3.30.1360.210">
    <property type="match status" value="1"/>
</dbReference>
<evidence type="ECO:0000256" key="3">
    <source>
        <dbReference type="ARBA" id="ARBA00023274"/>
    </source>
</evidence>
<comment type="similarity">
    <text evidence="1">Belongs to the eukaryotic ribosomal protein eL22 family.</text>
</comment>
<dbReference type="PANTHER" id="PTHR10064:SF0">
    <property type="entry name" value="FI24544P1-RELATED"/>
    <property type="match status" value="1"/>
</dbReference>
<protein>
    <recommendedName>
        <fullName evidence="4">Large ribosomal subunit protein eL22</fullName>
    </recommendedName>
    <alternativeName>
        <fullName evidence="5">60S ribosomal protein L22</fullName>
    </alternativeName>
</protein>
<dbReference type="OrthoDB" id="10259820at2759"/>
<dbReference type="PANTHER" id="PTHR10064">
    <property type="entry name" value="60S RIBOSOMAL PROTEIN L22"/>
    <property type="match status" value="1"/>
</dbReference>
<dbReference type="GO" id="GO:0002181">
    <property type="term" value="P:cytoplasmic translation"/>
    <property type="evidence" value="ECO:0007669"/>
    <property type="project" value="TreeGrafter"/>
</dbReference>
<feature type="compositionally biased region" description="Basic and acidic residues" evidence="6">
    <location>
        <begin position="664"/>
        <end position="684"/>
    </location>
</feature>